<keyword evidence="10 19" id="KW-0812">Transmembrane</keyword>
<dbReference type="PANTHER" id="PTHR34148:SF1">
    <property type="entry name" value="ADENOSYLCOBINAMIDE-GDP RIBAZOLETRANSFERASE"/>
    <property type="match status" value="1"/>
</dbReference>
<evidence type="ECO:0000256" key="1">
    <source>
        <dbReference type="ARBA" id="ARBA00001946"/>
    </source>
</evidence>
<evidence type="ECO:0000256" key="12">
    <source>
        <dbReference type="ARBA" id="ARBA00022989"/>
    </source>
</evidence>
<feature type="transmembrane region" description="Helical" evidence="19">
    <location>
        <begin position="183"/>
        <end position="203"/>
    </location>
</feature>
<dbReference type="PANTHER" id="PTHR34148">
    <property type="entry name" value="ADENOSYLCOBINAMIDE-GDP RIBAZOLETRANSFERASE"/>
    <property type="match status" value="1"/>
</dbReference>
<evidence type="ECO:0000256" key="19">
    <source>
        <dbReference type="HAMAP-Rule" id="MF_00719"/>
    </source>
</evidence>
<evidence type="ECO:0000256" key="16">
    <source>
        <dbReference type="ARBA" id="ARBA00032853"/>
    </source>
</evidence>
<comment type="catalytic activity">
    <reaction evidence="18 19">
        <text>alpha-ribazole 5'-phosphate + adenosylcob(III)inamide-GDP = adenosylcob(III)alamin 5'-phosphate + GMP + H(+)</text>
        <dbReference type="Rhea" id="RHEA:23560"/>
        <dbReference type="ChEBI" id="CHEBI:15378"/>
        <dbReference type="ChEBI" id="CHEBI:57918"/>
        <dbReference type="ChEBI" id="CHEBI:58115"/>
        <dbReference type="ChEBI" id="CHEBI:60487"/>
        <dbReference type="ChEBI" id="CHEBI:60493"/>
        <dbReference type="EC" id="2.7.8.26"/>
    </reaction>
</comment>
<dbReference type="EMBL" id="CP133461">
    <property type="protein sequence ID" value="WMV75135.1"/>
    <property type="molecule type" value="Genomic_DNA"/>
</dbReference>
<evidence type="ECO:0000256" key="7">
    <source>
        <dbReference type="ARBA" id="ARBA00022475"/>
    </source>
</evidence>
<proteinExistence type="inferred from homology"/>
<dbReference type="HAMAP" id="MF_00719">
    <property type="entry name" value="CobS"/>
    <property type="match status" value="1"/>
</dbReference>
<evidence type="ECO:0000256" key="3">
    <source>
        <dbReference type="ARBA" id="ARBA00004663"/>
    </source>
</evidence>
<keyword evidence="7 19" id="KW-1003">Cell membrane</keyword>
<protein>
    <recommendedName>
        <fullName evidence="6 19">Adenosylcobinamide-GDP ribazoletransferase</fullName>
        <ecNumber evidence="5 19">2.7.8.26</ecNumber>
    </recommendedName>
    <alternativeName>
        <fullName evidence="16 19">Cobalamin synthase</fullName>
    </alternativeName>
    <alternativeName>
        <fullName evidence="15 19">Cobalamin-5'-phosphate synthase</fullName>
    </alternativeName>
</protein>
<keyword evidence="9 19" id="KW-0808">Transferase</keyword>
<dbReference type="RefSeq" id="WP_008879673.1">
    <property type="nucleotide sequence ID" value="NZ_CP017690.1"/>
</dbReference>
<keyword evidence="11 19" id="KW-0460">Magnesium</keyword>
<dbReference type="InterPro" id="IPR003805">
    <property type="entry name" value="CobS"/>
</dbReference>
<keyword evidence="13 19" id="KW-0472">Membrane</keyword>
<evidence type="ECO:0000256" key="8">
    <source>
        <dbReference type="ARBA" id="ARBA00022573"/>
    </source>
</evidence>
<evidence type="ECO:0000256" key="11">
    <source>
        <dbReference type="ARBA" id="ARBA00022842"/>
    </source>
</evidence>
<evidence type="ECO:0000256" key="17">
    <source>
        <dbReference type="ARBA" id="ARBA00048623"/>
    </source>
</evidence>
<evidence type="ECO:0000256" key="15">
    <source>
        <dbReference type="ARBA" id="ARBA00032605"/>
    </source>
</evidence>
<comment type="cofactor">
    <cofactor evidence="1 19">
        <name>Mg(2+)</name>
        <dbReference type="ChEBI" id="CHEBI:18420"/>
    </cofactor>
</comment>
<comment type="catalytic activity">
    <reaction evidence="17 19">
        <text>alpha-ribazole + adenosylcob(III)inamide-GDP = adenosylcob(III)alamin + GMP + H(+)</text>
        <dbReference type="Rhea" id="RHEA:16049"/>
        <dbReference type="ChEBI" id="CHEBI:10329"/>
        <dbReference type="ChEBI" id="CHEBI:15378"/>
        <dbReference type="ChEBI" id="CHEBI:18408"/>
        <dbReference type="ChEBI" id="CHEBI:58115"/>
        <dbReference type="ChEBI" id="CHEBI:60487"/>
        <dbReference type="EC" id="2.7.8.26"/>
    </reaction>
</comment>
<dbReference type="GO" id="GO:0051073">
    <property type="term" value="F:adenosylcobinamide-GDP ribazoletransferase activity"/>
    <property type="evidence" value="ECO:0007669"/>
    <property type="project" value="UniProtKB-EC"/>
</dbReference>
<evidence type="ECO:0000256" key="5">
    <source>
        <dbReference type="ARBA" id="ARBA00013200"/>
    </source>
</evidence>
<name>A0ABY9Q9L6_GEOTD</name>
<evidence type="ECO:0000256" key="14">
    <source>
        <dbReference type="ARBA" id="ARBA00025228"/>
    </source>
</evidence>
<evidence type="ECO:0000313" key="20">
    <source>
        <dbReference type="EMBL" id="WMV75135.1"/>
    </source>
</evidence>
<evidence type="ECO:0000256" key="4">
    <source>
        <dbReference type="ARBA" id="ARBA00010561"/>
    </source>
</evidence>
<evidence type="ECO:0000256" key="2">
    <source>
        <dbReference type="ARBA" id="ARBA00004651"/>
    </source>
</evidence>
<comment type="subcellular location">
    <subcellularLocation>
        <location evidence="2 19">Cell membrane</location>
        <topology evidence="2 19">Multi-pass membrane protein</topology>
    </subcellularLocation>
</comment>
<sequence>MRQMWNGWLLALQLFTVIPIRRSIEWNDIHVRWLVRSMPLAGAAIGALAAGTYALCSMFSFGTPLFLALFLLWLGIWLAGGLHADGWMDVSDAFFSYRDAKRRQQIMSDSRVGAFAVLSLACLLSFRWLFLYETIKAEIPPALFVAIPLLSRSGAAWLLSVGKLAKSTGMAASVREYISWRDAVWALVLAFLALSLLLVFGGVPVWTSAALAVAMALLALGAKPWVEKQFGGVTGDVLGALIEGGETLLWGVVWLLHSSAMG</sequence>
<comment type="similarity">
    <text evidence="4 19">Belongs to the CobS family.</text>
</comment>
<evidence type="ECO:0000256" key="13">
    <source>
        <dbReference type="ARBA" id="ARBA00023136"/>
    </source>
</evidence>
<dbReference type="EC" id="2.7.8.26" evidence="5 19"/>
<evidence type="ECO:0000256" key="10">
    <source>
        <dbReference type="ARBA" id="ARBA00022692"/>
    </source>
</evidence>
<keyword evidence="8 19" id="KW-0169">Cobalamin biosynthesis</keyword>
<evidence type="ECO:0000256" key="9">
    <source>
        <dbReference type="ARBA" id="ARBA00022679"/>
    </source>
</evidence>
<dbReference type="Proteomes" id="UP001297580">
    <property type="component" value="Chromosome"/>
</dbReference>
<dbReference type="Pfam" id="PF02654">
    <property type="entry name" value="CobS"/>
    <property type="match status" value="1"/>
</dbReference>
<evidence type="ECO:0000256" key="6">
    <source>
        <dbReference type="ARBA" id="ARBA00015850"/>
    </source>
</evidence>
<feature type="transmembrane region" description="Helical" evidence="19">
    <location>
        <begin position="142"/>
        <end position="162"/>
    </location>
</feature>
<gene>
    <name evidence="19" type="primary">cobS</name>
    <name evidence="20" type="ORF">HSX42_12730</name>
</gene>
<evidence type="ECO:0000313" key="21">
    <source>
        <dbReference type="Proteomes" id="UP001297580"/>
    </source>
</evidence>
<keyword evidence="12 19" id="KW-1133">Transmembrane helix</keyword>
<feature type="transmembrane region" description="Helical" evidence="19">
    <location>
        <begin position="47"/>
        <end position="78"/>
    </location>
</feature>
<accession>A0ABY9Q9L6</accession>
<comment type="function">
    <text evidence="14 19">Joins adenosylcobinamide-GDP and alpha-ribazole to generate adenosylcobalamin (Ado-cobalamin). Also synthesizes adenosylcobalamin 5'-phosphate from adenosylcobinamide-GDP and alpha-ribazole 5'-phosphate.</text>
</comment>
<keyword evidence="21" id="KW-1185">Reference proteome</keyword>
<reference evidence="20 21" key="1">
    <citation type="submission" date="2023-08" db="EMBL/GenBank/DDBJ databases">
        <title>Complete genome sequence of Geobacillus thermodenitrificans K1041, a genetically tractable strain representative of the genus Geobacillus.</title>
        <authorList>
            <person name="Kani S."/>
            <person name="Suzuki H."/>
        </authorList>
    </citation>
    <scope>NUCLEOTIDE SEQUENCE [LARGE SCALE GENOMIC DNA]</scope>
    <source>
        <strain evidence="20 21">K1041</strain>
    </source>
</reference>
<comment type="pathway">
    <text evidence="3 19">Cofactor biosynthesis; adenosylcobalamin biosynthesis; adenosylcobalamin from cob(II)yrinate a,c-diamide: step 7/7.</text>
</comment>
<feature type="transmembrane region" description="Helical" evidence="19">
    <location>
        <begin position="112"/>
        <end position="130"/>
    </location>
</feature>
<organism evidence="20 21">
    <name type="scientific">Geobacillus thermodenitrificans</name>
    <dbReference type="NCBI Taxonomy" id="33940"/>
    <lineage>
        <taxon>Bacteria</taxon>
        <taxon>Bacillati</taxon>
        <taxon>Bacillota</taxon>
        <taxon>Bacilli</taxon>
        <taxon>Bacillales</taxon>
        <taxon>Anoxybacillaceae</taxon>
        <taxon>Geobacillus</taxon>
    </lineage>
</organism>
<evidence type="ECO:0000256" key="18">
    <source>
        <dbReference type="ARBA" id="ARBA00049504"/>
    </source>
</evidence>